<evidence type="ECO:0000256" key="2">
    <source>
        <dbReference type="ARBA" id="ARBA00013064"/>
    </source>
</evidence>
<keyword evidence="7" id="KW-1185">Reference proteome</keyword>
<dbReference type="Proteomes" id="UP001597011">
    <property type="component" value="Unassembled WGS sequence"/>
</dbReference>
<dbReference type="SUPFAM" id="SSF52788">
    <property type="entry name" value="Phosphotyrosine protein phosphatases I"/>
    <property type="match status" value="1"/>
</dbReference>
<sequence length="157" mass="17582">MTKILMVCLGNICRSPLAEGILKSKLSTNTFFIDSAGTGAYHIGKNPDSRSIAVAKKYGLDISNLRGRQFNVSDFDKFDIIYAMDESNYRNIISLARDDQDKAKVKFILNEIYPDQNYNVPDPYYGGHDGFENVYKMLDEACTIIANSLINSSNDNS</sequence>
<dbReference type="EMBL" id="JBHTIB010000012">
    <property type="protein sequence ID" value="MFD0835731.1"/>
    <property type="molecule type" value="Genomic_DNA"/>
</dbReference>
<dbReference type="RefSeq" id="WP_379941125.1">
    <property type="nucleotide sequence ID" value="NZ_JBHTIB010000012.1"/>
</dbReference>
<evidence type="ECO:0000256" key="3">
    <source>
        <dbReference type="ARBA" id="ARBA00022801"/>
    </source>
</evidence>
<comment type="caution">
    <text evidence="6">The sequence shown here is derived from an EMBL/GenBank/DDBJ whole genome shotgun (WGS) entry which is preliminary data.</text>
</comment>
<dbReference type="PRINTS" id="PR00719">
    <property type="entry name" value="LMWPTPASE"/>
</dbReference>
<dbReference type="PANTHER" id="PTHR11717">
    <property type="entry name" value="LOW MOLECULAR WEIGHT PROTEIN TYROSINE PHOSPHATASE"/>
    <property type="match status" value="1"/>
</dbReference>
<dbReference type="GO" id="GO:0004725">
    <property type="term" value="F:protein tyrosine phosphatase activity"/>
    <property type="evidence" value="ECO:0007669"/>
    <property type="project" value="UniProtKB-EC"/>
</dbReference>
<keyword evidence="4" id="KW-0904">Protein phosphatase</keyword>
<dbReference type="InterPro" id="IPR050438">
    <property type="entry name" value="LMW_PTPase"/>
</dbReference>
<proteinExistence type="inferred from homology"/>
<dbReference type="InterPro" id="IPR023485">
    <property type="entry name" value="Ptyr_pPase"/>
</dbReference>
<dbReference type="InterPro" id="IPR017867">
    <property type="entry name" value="Tyr_phospatase_low_mol_wt"/>
</dbReference>
<dbReference type="InterPro" id="IPR036196">
    <property type="entry name" value="Ptyr_pPase_sf"/>
</dbReference>
<evidence type="ECO:0000259" key="5">
    <source>
        <dbReference type="SMART" id="SM00226"/>
    </source>
</evidence>
<dbReference type="PANTHER" id="PTHR11717:SF7">
    <property type="entry name" value="LOW MOLECULAR WEIGHT PHOSPHOTYROSINE PROTEIN PHOSPHATASE"/>
    <property type="match status" value="1"/>
</dbReference>
<evidence type="ECO:0000256" key="1">
    <source>
        <dbReference type="ARBA" id="ARBA00011063"/>
    </source>
</evidence>
<reference evidence="7" key="1">
    <citation type="journal article" date="2019" name="Int. J. Syst. Evol. Microbiol.">
        <title>The Global Catalogue of Microorganisms (GCM) 10K type strain sequencing project: providing services to taxonomists for standard genome sequencing and annotation.</title>
        <authorList>
            <consortium name="The Broad Institute Genomics Platform"/>
            <consortium name="The Broad Institute Genome Sequencing Center for Infectious Disease"/>
            <person name="Wu L."/>
            <person name="Ma J."/>
        </authorList>
    </citation>
    <scope>NUCLEOTIDE SEQUENCE [LARGE SCALE GENOMIC DNA]</scope>
    <source>
        <strain evidence="7">CCUG 60529</strain>
    </source>
</reference>
<evidence type="ECO:0000256" key="4">
    <source>
        <dbReference type="ARBA" id="ARBA00022912"/>
    </source>
</evidence>
<dbReference type="Pfam" id="PF01451">
    <property type="entry name" value="LMWPc"/>
    <property type="match status" value="1"/>
</dbReference>
<comment type="similarity">
    <text evidence="1">Belongs to the low molecular weight phosphotyrosine protein phosphatase family.</text>
</comment>
<dbReference type="EC" id="3.1.3.48" evidence="2"/>
<feature type="domain" description="Phosphotyrosine protein phosphatase I" evidence="5">
    <location>
        <begin position="2"/>
        <end position="148"/>
    </location>
</feature>
<evidence type="ECO:0000313" key="6">
    <source>
        <dbReference type="EMBL" id="MFD0835731.1"/>
    </source>
</evidence>
<keyword evidence="3 6" id="KW-0378">Hydrolase</keyword>
<dbReference type="Gene3D" id="3.40.50.2300">
    <property type="match status" value="1"/>
</dbReference>
<dbReference type="CDD" id="cd16343">
    <property type="entry name" value="LMWPTP"/>
    <property type="match status" value="1"/>
</dbReference>
<evidence type="ECO:0000313" key="7">
    <source>
        <dbReference type="Proteomes" id="UP001597011"/>
    </source>
</evidence>
<accession>A0ABW3BTN4</accession>
<organism evidence="6 7">
    <name type="scientific">Mariniflexile aquimaris</name>
    <dbReference type="NCBI Taxonomy" id="881009"/>
    <lineage>
        <taxon>Bacteria</taxon>
        <taxon>Pseudomonadati</taxon>
        <taxon>Bacteroidota</taxon>
        <taxon>Flavobacteriia</taxon>
        <taxon>Flavobacteriales</taxon>
        <taxon>Flavobacteriaceae</taxon>
        <taxon>Mariniflexile</taxon>
    </lineage>
</organism>
<dbReference type="SMART" id="SM00226">
    <property type="entry name" value="LMWPc"/>
    <property type="match status" value="1"/>
</dbReference>
<gene>
    <name evidence="6" type="ORF">ACFQ0I_08155</name>
</gene>
<protein>
    <recommendedName>
        <fullName evidence="2">protein-tyrosine-phosphatase</fullName>
        <ecNumber evidence="2">3.1.3.48</ecNumber>
    </recommendedName>
</protein>
<name>A0ABW3BTN4_9FLAO</name>